<dbReference type="Proteomes" id="UP000007819">
    <property type="component" value="Chromosome A3"/>
</dbReference>
<feature type="domain" description="BTB" evidence="5">
    <location>
        <begin position="62"/>
        <end position="129"/>
    </location>
</feature>
<feature type="region of interest" description="Disordered" evidence="4">
    <location>
        <begin position="1"/>
        <end position="20"/>
    </location>
</feature>
<dbReference type="InterPro" id="IPR015915">
    <property type="entry name" value="Kelch-typ_b-propeller"/>
</dbReference>
<dbReference type="FunFam" id="3.30.710.10:FF:000001">
    <property type="entry name" value="Kelch-like family member 20"/>
    <property type="match status" value="1"/>
</dbReference>
<dbReference type="KEGG" id="api:100167826"/>
<dbReference type="GO" id="GO:0003779">
    <property type="term" value="F:actin binding"/>
    <property type="evidence" value="ECO:0007669"/>
    <property type="project" value="UniProtKB-KW"/>
</dbReference>
<dbReference type="PRINTS" id="PR00501">
    <property type="entry name" value="KELCHREPEAT"/>
</dbReference>
<dbReference type="SUPFAM" id="SSF54695">
    <property type="entry name" value="POZ domain"/>
    <property type="match status" value="1"/>
</dbReference>
<dbReference type="SMART" id="SM00612">
    <property type="entry name" value="Kelch"/>
    <property type="match status" value="6"/>
</dbReference>
<dbReference type="SMART" id="SM00875">
    <property type="entry name" value="BACK"/>
    <property type="match status" value="1"/>
</dbReference>
<dbReference type="EnsemblMetazoa" id="XM_008184213.3">
    <property type="protein sequence ID" value="XP_008182435.1"/>
    <property type="gene ID" value="LOC100167826"/>
</dbReference>
<organism evidence="6 7">
    <name type="scientific">Acyrthosiphon pisum</name>
    <name type="common">Pea aphid</name>
    <dbReference type="NCBI Taxonomy" id="7029"/>
    <lineage>
        <taxon>Eukaryota</taxon>
        <taxon>Metazoa</taxon>
        <taxon>Ecdysozoa</taxon>
        <taxon>Arthropoda</taxon>
        <taxon>Hexapoda</taxon>
        <taxon>Insecta</taxon>
        <taxon>Pterygota</taxon>
        <taxon>Neoptera</taxon>
        <taxon>Paraneoptera</taxon>
        <taxon>Hemiptera</taxon>
        <taxon>Sternorrhyncha</taxon>
        <taxon>Aphidomorpha</taxon>
        <taxon>Aphidoidea</taxon>
        <taxon>Aphididae</taxon>
        <taxon>Macrosiphini</taxon>
        <taxon>Acyrthosiphon</taxon>
    </lineage>
</organism>
<dbReference type="InterPro" id="IPR011333">
    <property type="entry name" value="SKP1/BTB/POZ_sf"/>
</dbReference>
<dbReference type="Gene3D" id="2.120.10.80">
    <property type="entry name" value="Kelch-type beta propeller"/>
    <property type="match status" value="2"/>
</dbReference>
<dbReference type="PANTHER" id="PTHR24412">
    <property type="entry name" value="KELCH PROTEIN"/>
    <property type="match status" value="1"/>
</dbReference>
<keyword evidence="7" id="KW-1185">Reference proteome</keyword>
<sequence>MATTSAAWMTSSTGQKQEDTVIEEPLTCESPEPMSCYLHHDPDHPMSSFSVINKMRVNIQLCDVSLRVGNSVTKAHRLVLASSSPYFYAMFNDDMAEKLQSEVELHDVDLGALQLLIEYTYTGQVHITDENVQVLLPASSLLQINSVRDACCTFLMKQLHPTNCLGIRQFAETHSCNELRSRSHRYALQNFEEVVKTEEFLFLSFSEVEDLVSNDKLNVVSEEQVFVAVMDWIKHNPSERSQYIAQLLGHVRLAQMSKMFLLNVVETEPLVRSEPSCKDLLLGAMKYHLLPDQRSDFASKQTEQRSPDGLMPYIFAIGGGSLFTIHSAGECYNPRHDRWLPIAPMSKCRSRAGIVSLGKLIYAIGGYDGIVDLSSAECYDPNCNRWSAVTSLGTKRSCLGISANHGLLYVCGGFDGASCLSSVERYDPLTGVWSSCPSMTTRRRYCRVSVVDNCLYALGGFDSTNYQSTVERYDPRMSKWMTVPAMSSRRSSCAVATLDDMLYCVGGNDGTMCMSSGERLNVRRNAWEPIATMQCRRATHDMVELDGGLLVLGGNDSNSSLHSTERYDPRINRWTMSTPMPTRRSSVGAALLYCFNMDGKLTTAANAGTTNAAAVMSGSVAMVAASSGTASVTNSPYKSTATSV</sequence>
<dbReference type="SMART" id="SM00225">
    <property type="entry name" value="BTB"/>
    <property type="match status" value="1"/>
</dbReference>
<evidence type="ECO:0000256" key="3">
    <source>
        <dbReference type="ARBA" id="ARBA00023203"/>
    </source>
</evidence>
<protein>
    <recommendedName>
        <fullName evidence="5">BTB domain-containing protein</fullName>
    </recommendedName>
</protein>
<dbReference type="Pfam" id="PF00651">
    <property type="entry name" value="BTB"/>
    <property type="match status" value="1"/>
</dbReference>
<dbReference type="Gene3D" id="1.25.40.420">
    <property type="match status" value="1"/>
</dbReference>
<evidence type="ECO:0000256" key="1">
    <source>
        <dbReference type="ARBA" id="ARBA00022441"/>
    </source>
</evidence>
<dbReference type="PANTHER" id="PTHR24412:SF475">
    <property type="entry name" value="KELCH-LIKE PROTEIN 17"/>
    <property type="match status" value="1"/>
</dbReference>
<reference evidence="6" key="2">
    <citation type="submission" date="2022-06" db="UniProtKB">
        <authorList>
            <consortium name="EnsemblMetazoa"/>
        </authorList>
    </citation>
    <scope>IDENTIFICATION</scope>
</reference>
<feature type="compositionally biased region" description="Low complexity" evidence="4">
    <location>
        <begin position="1"/>
        <end position="13"/>
    </location>
</feature>
<dbReference type="RefSeq" id="XP_008182435.1">
    <property type="nucleotide sequence ID" value="XM_008184213.2"/>
</dbReference>
<keyword evidence="2" id="KW-0677">Repeat</keyword>
<accession>A0A8R2F877</accession>
<evidence type="ECO:0000259" key="5">
    <source>
        <dbReference type="PROSITE" id="PS50097"/>
    </source>
</evidence>
<dbReference type="InterPro" id="IPR000210">
    <property type="entry name" value="BTB/POZ_dom"/>
</dbReference>
<name>A0A8R2F877_ACYPI</name>
<keyword evidence="1" id="KW-0880">Kelch repeat</keyword>
<proteinExistence type="predicted"/>
<dbReference type="Pfam" id="PF01344">
    <property type="entry name" value="Kelch_1"/>
    <property type="match status" value="5"/>
</dbReference>
<evidence type="ECO:0000256" key="2">
    <source>
        <dbReference type="ARBA" id="ARBA00022737"/>
    </source>
</evidence>
<dbReference type="FunFam" id="1.25.40.420:FF:000001">
    <property type="entry name" value="Kelch-like family member 12"/>
    <property type="match status" value="1"/>
</dbReference>
<evidence type="ECO:0000313" key="6">
    <source>
        <dbReference type="EnsemblMetazoa" id="XP_008182435.1"/>
    </source>
</evidence>
<dbReference type="Pfam" id="PF07707">
    <property type="entry name" value="BACK"/>
    <property type="match status" value="1"/>
</dbReference>
<dbReference type="AlphaFoldDB" id="A0A8R2F877"/>
<dbReference type="GeneID" id="100167826"/>
<dbReference type="OrthoDB" id="45365at2759"/>
<dbReference type="PROSITE" id="PS50097">
    <property type="entry name" value="BTB"/>
    <property type="match status" value="1"/>
</dbReference>
<dbReference type="Gene3D" id="3.30.710.10">
    <property type="entry name" value="Potassium Channel Kv1.1, Chain A"/>
    <property type="match status" value="1"/>
</dbReference>
<evidence type="ECO:0000256" key="4">
    <source>
        <dbReference type="SAM" id="MobiDB-lite"/>
    </source>
</evidence>
<evidence type="ECO:0000313" key="7">
    <source>
        <dbReference type="Proteomes" id="UP000007819"/>
    </source>
</evidence>
<keyword evidence="3" id="KW-0009">Actin-binding</keyword>
<dbReference type="SUPFAM" id="SSF117281">
    <property type="entry name" value="Kelch motif"/>
    <property type="match status" value="1"/>
</dbReference>
<dbReference type="InterPro" id="IPR011705">
    <property type="entry name" value="BACK"/>
</dbReference>
<dbReference type="InterPro" id="IPR006652">
    <property type="entry name" value="Kelch_1"/>
</dbReference>
<reference evidence="7" key="1">
    <citation type="submission" date="2010-06" db="EMBL/GenBank/DDBJ databases">
        <authorList>
            <person name="Jiang H."/>
            <person name="Abraham K."/>
            <person name="Ali S."/>
            <person name="Alsbrooks S.L."/>
            <person name="Anim B.N."/>
            <person name="Anosike U.S."/>
            <person name="Attaway T."/>
            <person name="Bandaranaike D.P."/>
            <person name="Battles P.K."/>
            <person name="Bell S.N."/>
            <person name="Bell A.V."/>
            <person name="Beltran B."/>
            <person name="Bickham C."/>
            <person name="Bustamante Y."/>
            <person name="Caleb T."/>
            <person name="Canada A."/>
            <person name="Cardenas V."/>
            <person name="Carter K."/>
            <person name="Chacko J."/>
            <person name="Chandrabose M.N."/>
            <person name="Chavez D."/>
            <person name="Chavez A."/>
            <person name="Chen L."/>
            <person name="Chu H.-S."/>
            <person name="Claassen K.J."/>
            <person name="Cockrell R."/>
            <person name="Collins M."/>
            <person name="Cooper J.A."/>
            <person name="Cree A."/>
            <person name="Curry S.M."/>
            <person name="Da Y."/>
            <person name="Dao M.D."/>
            <person name="Das B."/>
            <person name="Davila M.-L."/>
            <person name="Davy-Carroll L."/>
            <person name="Denson S."/>
            <person name="Dinh H."/>
            <person name="Ebong V.E."/>
            <person name="Edwards J.R."/>
            <person name="Egan A."/>
            <person name="El-Daye J."/>
            <person name="Escobedo L."/>
            <person name="Fernandez S."/>
            <person name="Fernando P.R."/>
            <person name="Flagg N."/>
            <person name="Forbes L.D."/>
            <person name="Fowler R.G."/>
            <person name="Fu Q."/>
            <person name="Gabisi R.A."/>
            <person name="Ganer J."/>
            <person name="Garbino Pronczuk A."/>
            <person name="Garcia R.M."/>
            <person name="Garner T."/>
            <person name="Garrett T.E."/>
            <person name="Gonzalez D.A."/>
            <person name="Hamid H."/>
            <person name="Hawkins E.S."/>
            <person name="Hirani K."/>
            <person name="Hogues M.E."/>
            <person name="Hollins B."/>
            <person name="Hsiao C.-H."/>
            <person name="Jabil R."/>
            <person name="James M.L."/>
            <person name="Jhangiani S.N."/>
            <person name="Johnson B."/>
            <person name="Johnson Q."/>
            <person name="Joshi V."/>
            <person name="Kalu J.B."/>
            <person name="Kam C."/>
            <person name="Kashfia A."/>
            <person name="Keebler J."/>
            <person name="Kisamo H."/>
            <person name="Kovar C.L."/>
            <person name="Lago L.A."/>
            <person name="Lai C.-Y."/>
            <person name="Laidlaw J."/>
            <person name="Lara F."/>
            <person name="Le T.-K."/>
            <person name="Lee S.L."/>
            <person name="Legall F.H."/>
            <person name="Lemon S.J."/>
            <person name="Lewis L.R."/>
            <person name="Li B."/>
            <person name="Liu Y."/>
            <person name="Liu Y.-S."/>
            <person name="Lopez J."/>
            <person name="Lozado R.J."/>
            <person name="Lu J."/>
            <person name="Madu R.C."/>
            <person name="Maheshwari M."/>
            <person name="Maheshwari R."/>
            <person name="Malloy K."/>
            <person name="Martinez E."/>
            <person name="Mathew T."/>
            <person name="Mercado I.C."/>
            <person name="Mercado C."/>
            <person name="Meyer B."/>
            <person name="Montgomery K."/>
            <person name="Morgan M.B."/>
            <person name="Munidasa M."/>
            <person name="Nazareth L.V."/>
            <person name="Nelson J."/>
            <person name="Ng B.M."/>
            <person name="Nguyen N.B."/>
            <person name="Nguyen P.Q."/>
            <person name="Nguyen T."/>
            <person name="Obregon M."/>
            <person name="Okwuonu G.O."/>
            <person name="Onwere C.G."/>
            <person name="Orozco G."/>
            <person name="Parra A."/>
            <person name="Patel S."/>
            <person name="Patil S."/>
            <person name="Perez A."/>
            <person name="Perez Y."/>
            <person name="Pham C."/>
            <person name="Primus E.L."/>
            <person name="Pu L.-L."/>
            <person name="Puazo M."/>
            <person name="Qin X."/>
            <person name="Quiroz J.B."/>
            <person name="Reese J."/>
            <person name="Richards S."/>
            <person name="Rives C.M."/>
            <person name="Robberts R."/>
            <person name="Ruiz S.J."/>
            <person name="Ruiz M.J."/>
            <person name="Santibanez J."/>
            <person name="Schneider B.W."/>
            <person name="Sisson I."/>
            <person name="Smith M."/>
            <person name="Sodergren E."/>
            <person name="Song X.-Z."/>
            <person name="Song B.B."/>
            <person name="Summersgill H."/>
            <person name="Thelus R."/>
            <person name="Thornton R.D."/>
            <person name="Trejos Z.Y."/>
            <person name="Usmani K."/>
            <person name="Vattathil S."/>
            <person name="Villasana D."/>
            <person name="Walker D.L."/>
            <person name="Wang S."/>
            <person name="Wang K."/>
            <person name="White C.S."/>
            <person name="Williams A.C."/>
            <person name="Williamson J."/>
            <person name="Wilson K."/>
            <person name="Woghiren I.O."/>
            <person name="Woodworth J.R."/>
            <person name="Worley K.C."/>
            <person name="Wright R.A."/>
            <person name="Wu W."/>
            <person name="Young L."/>
            <person name="Zhang L."/>
            <person name="Zhang J."/>
            <person name="Zhu Y."/>
            <person name="Muzny D.M."/>
            <person name="Weinstock G."/>
            <person name="Gibbs R.A."/>
        </authorList>
    </citation>
    <scope>NUCLEOTIDE SEQUENCE [LARGE SCALE GENOMIC DNA]</scope>
    <source>
        <strain evidence="7">LSR1</strain>
    </source>
</reference>